<accession>A0AAW8YRV9</accession>
<evidence type="ECO:0000313" key="1">
    <source>
        <dbReference type="EMBL" id="MDV2912201.1"/>
    </source>
</evidence>
<dbReference type="EMBL" id="JAWJAX010000018">
    <property type="protein sequence ID" value="MDV2912201.1"/>
    <property type="molecule type" value="Genomic_DNA"/>
</dbReference>
<proteinExistence type="predicted"/>
<gene>
    <name evidence="1" type="ORF">R0H03_10200</name>
</gene>
<reference evidence="1" key="1">
    <citation type="journal article" date="2023" name="PeerJ">
        <title>Selection and evaluation of lactic acid bacteria from chicken feces in Thailand as potential probiotics.</title>
        <authorList>
            <person name="Khurajog B."/>
            <person name="Disastra Y."/>
            <person name="Lawwyne L.D."/>
            <person name="Sirichokchatchawan W."/>
            <person name="Niyomtham W."/>
            <person name="Yindee J."/>
            <person name="Hampson D.J."/>
            <person name="Prapasarakul N."/>
        </authorList>
    </citation>
    <scope>NUCLEOTIDE SEQUENCE</scope>
    <source>
        <strain evidence="1">BF14</strain>
    </source>
</reference>
<sequence>MLKKYRNKETIQAERFDGSKKMMDEYEIDEVSSKPGKELYAFETVEGPFWLHVGDWIATEDDGSRWVINDDWFRRTYEEIADDKGLLQYLNPSFKHYTIGQSDGSQEIKDATGQSVCSSEIKDAAKLMGINISDSDVNRIKDLM</sequence>
<protein>
    <submittedName>
        <fullName evidence="1">Uncharacterized protein</fullName>
    </submittedName>
</protein>
<reference evidence="1" key="2">
    <citation type="submission" date="2023-10" db="EMBL/GenBank/DDBJ databases">
        <authorList>
            <person name="Khurajog B."/>
        </authorList>
    </citation>
    <scope>NUCLEOTIDE SEQUENCE</scope>
    <source>
        <strain evidence="1">BF14</strain>
    </source>
</reference>
<dbReference type="AlphaFoldDB" id="A0AAW8YRV9"/>
<name>A0AAW8YRV9_PEDAC</name>
<evidence type="ECO:0000313" key="2">
    <source>
        <dbReference type="Proteomes" id="UP001280415"/>
    </source>
</evidence>
<comment type="caution">
    <text evidence="1">The sequence shown here is derived from an EMBL/GenBank/DDBJ whole genome shotgun (WGS) entry which is preliminary data.</text>
</comment>
<organism evidence="1 2">
    <name type="scientific">Pediococcus acidilactici</name>
    <dbReference type="NCBI Taxonomy" id="1254"/>
    <lineage>
        <taxon>Bacteria</taxon>
        <taxon>Bacillati</taxon>
        <taxon>Bacillota</taxon>
        <taxon>Bacilli</taxon>
        <taxon>Lactobacillales</taxon>
        <taxon>Lactobacillaceae</taxon>
        <taxon>Pediococcus</taxon>
        <taxon>Pediococcus acidilactici group</taxon>
    </lineage>
</organism>
<dbReference type="RefSeq" id="WP_317052525.1">
    <property type="nucleotide sequence ID" value="NZ_CP140878.1"/>
</dbReference>
<dbReference type="Proteomes" id="UP001280415">
    <property type="component" value="Unassembled WGS sequence"/>
</dbReference>